<evidence type="ECO:0000256" key="2">
    <source>
        <dbReference type="ARBA" id="ARBA00001947"/>
    </source>
</evidence>
<dbReference type="InterPro" id="IPR002933">
    <property type="entry name" value="Peptidase_M20"/>
</dbReference>
<evidence type="ECO:0000256" key="11">
    <source>
        <dbReference type="ARBA" id="ARBA00051301"/>
    </source>
</evidence>
<keyword evidence="10" id="KW-0170">Cobalt</keyword>
<dbReference type="EC" id="3.5.1.18" evidence="5"/>
<dbReference type="InterPro" id="IPR036264">
    <property type="entry name" value="Bact_exopeptidase_dim_dom"/>
</dbReference>
<dbReference type="CDD" id="cd08659">
    <property type="entry name" value="M20_ArgE_DapE-like"/>
    <property type="match status" value="1"/>
</dbReference>
<comment type="cofactor">
    <cofactor evidence="1">
        <name>Co(2+)</name>
        <dbReference type="ChEBI" id="CHEBI:48828"/>
    </cofactor>
</comment>
<dbReference type="PANTHER" id="PTHR43808">
    <property type="entry name" value="ACETYLORNITHINE DEACETYLASE"/>
    <property type="match status" value="1"/>
</dbReference>
<reference evidence="13 14" key="1">
    <citation type="submission" date="2016-11" db="EMBL/GenBank/DDBJ databases">
        <authorList>
            <person name="Manzoor S."/>
        </authorList>
    </citation>
    <scope>NUCLEOTIDE SEQUENCE [LARGE SCALE GENOMIC DNA]</scope>
    <source>
        <strain evidence="13">Clostridium ultunense strain Esp</strain>
    </source>
</reference>
<dbReference type="EMBL" id="LT669839">
    <property type="protein sequence ID" value="SHD77806.1"/>
    <property type="molecule type" value="Genomic_DNA"/>
</dbReference>
<dbReference type="UniPathway" id="UPA00034">
    <property type="reaction ID" value="UER00021"/>
</dbReference>
<dbReference type="Pfam" id="PF07687">
    <property type="entry name" value="M20_dimer"/>
    <property type="match status" value="1"/>
</dbReference>
<keyword evidence="14" id="KW-1185">Reference proteome</keyword>
<comment type="cofactor">
    <cofactor evidence="2">
        <name>Zn(2+)</name>
        <dbReference type="ChEBI" id="CHEBI:29105"/>
    </cofactor>
</comment>
<sequence length="402" mass="44386">MLNIIDVEPYIVQDEIIQVIKDLISIPSYPGINNQETNVAKYLHTLFETEGIESKIIHVVDGRCNVVAKLEGLGKGKNLLLIGHTDTVPSYDMKDACVPYIKEGKLFGRGSVDMKGPLACMALAMIAIKRSGVILDGDVIFAGVIDEEHNSEGAIDLIKNGIEADSAIVGEPTNLDICVAHRGLEWLEVSFKGETVHGGRQSDGINAIDMAVAFINYVNKKLPLYIEKTNHEIIGKGSFNFGKIYGGSQPSSVAGDCYIELDRRWLPGEKYEDIIGQFDDMAKDLSKSIENFNCNIRVMDESLMRDGYVHEAMDIDKNHEIVNITSEAVKDVLVDEPKKTYFPAWSDGGLISSYAKIPTIIFAPGDLETAHSSIEHIDINQLYPAVLIYANIICKYCNVIEK</sequence>
<organism evidence="13 14">
    <name type="scientific">[Clostridium] ultunense Esp</name>
    <dbReference type="NCBI Taxonomy" id="1288971"/>
    <lineage>
        <taxon>Bacteria</taxon>
        <taxon>Bacillati</taxon>
        <taxon>Bacillota</taxon>
        <taxon>Tissierellia</taxon>
        <taxon>Tissierellales</taxon>
        <taxon>Tepidimicrobiaceae</taxon>
        <taxon>Schnuerera</taxon>
    </lineage>
</organism>
<evidence type="ECO:0000259" key="12">
    <source>
        <dbReference type="Pfam" id="PF07687"/>
    </source>
</evidence>
<keyword evidence="9" id="KW-0862">Zinc</keyword>
<protein>
    <recommendedName>
        <fullName evidence="6">Probable succinyl-diaminopimelate desuccinylase</fullName>
        <ecNumber evidence="5">3.5.1.18</ecNumber>
    </recommendedName>
</protein>
<evidence type="ECO:0000256" key="9">
    <source>
        <dbReference type="ARBA" id="ARBA00022833"/>
    </source>
</evidence>
<dbReference type="SUPFAM" id="SSF53187">
    <property type="entry name" value="Zn-dependent exopeptidases"/>
    <property type="match status" value="1"/>
</dbReference>
<dbReference type="OrthoDB" id="9761532at2"/>
<evidence type="ECO:0000313" key="14">
    <source>
        <dbReference type="Proteomes" id="UP000245423"/>
    </source>
</evidence>
<comment type="similarity">
    <text evidence="4">Belongs to the peptidase M20A family.</text>
</comment>
<dbReference type="GO" id="GO:0009014">
    <property type="term" value="F:succinyl-diaminopimelate desuccinylase activity"/>
    <property type="evidence" value="ECO:0007669"/>
    <property type="project" value="UniProtKB-EC"/>
</dbReference>
<proteinExistence type="inferred from homology"/>
<dbReference type="NCBIfam" id="TIGR01910">
    <property type="entry name" value="DapE-ArgE"/>
    <property type="match status" value="1"/>
</dbReference>
<evidence type="ECO:0000256" key="6">
    <source>
        <dbReference type="ARBA" id="ARBA00016853"/>
    </source>
</evidence>
<comment type="catalytic activity">
    <reaction evidence="11">
        <text>N-succinyl-(2S,6S)-2,6-diaminopimelate + H2O = (2S,6S)-2,6-diaminopimelate + succinate</text>
        <dbReference type="Rhea" id="RHEA:22608"/>
        <dbReference type="ChEBI" id="CHEBI:15377"/>
        <dbReference type="ChEBI" id="CHEBI:30031"/>
        <dbReference type="ChEBI" id="CHEBI:57609"/>
        <dbReference type="ChEBI" id="CHEBI:58087"/>
        <dbReference type="EC" id="3.5.1.18"/>
    </reaction>
</comment>
<dbReference type="AlphaFoldDB" id="A0A1M4PQN9"/>
<dbReference type="Gene3D" id="3.30.70.360">
    <property type="match status" value="1"/>
</dbReference>
<comment type="pathway">
    <text evidence="3">Amino-acid biosynthesis; L-lysine biosynthesis via DAP pathway; LL-2,6-diaminopimelate from (S)-tetrahydrodipicolinate (succinylase route): step 3/3.</text>
</comment>
<dbReference type="InterPro" id="IPR001261">
    <property type="entry name" value="ArgE/DapE_CS"/>
</dbReference>
<accession>A0A1M4PQN9</accession>
<keyword evidence="8 13" id="KW-0378">Hydrolase</keyword>
<evidence type="ECO:0000256" key="4">
    <source>
        <dbReference type="ARBA" id="ARBA00006247"/>
    </source>
</evidence>
<dbReference type="GO" id="GO:0046872">
    <property type="term" value="F:metal ion binding"/>
    <property type="evidence" value="ECO:0007669"/>
    <property type="project" value="UniProtKB-KW"/>
</dbReference>
<dbReference type="InterPro" id="IPR010182">
    <property type="entry name" value="ArgE/DapE"/>
</dbReference>
<dbReference type="InterPro" id="IPR011650">
    <property type="entry name" value="Peptidase_M20_dimer"/>
</dbReference>
<dbReference type="SUPFAM" id="SSF55031">
    <property type="entry name" value="Bacterial exopeptidase dimerisation domain"/>
    <property type="match status" value="1"/>
</dbReference>
<dbReference type="PROSITE" id="PS00758">
    <property type="entry name" value="ARGE_DAPE_CPG2_1"/>
    <property type="match status" value="1"/>
</dbReference>
<evidence type="ECO:0000313" key="13">
    <source>
        <dbReference type="EMBL" id="SHD77806.1"/>
    </source>
</evidence>
<dbReference type="Proteomes" id="UP000245423">
    <property type="component" value="Chromosome 1"/>
</dbReference>
<evidence type="ECO:0000256" key="7">
    <source>
        <dbReference type="ARBA" id="ARBA00022723"/>
    </source>
</evidence>
<evidence type="ECO:0000256" key="5">
    <source>
        <dbReference type="ARBA" id="ARBA00011921"/>
    </source>
</evidence>
<name>A0A1M4PQN9_9FIRM</name>
<dbReference type="Gene3D" id="3.40.630.10">
    <property type="entry name" value="Zn peptidases"/>
    <property type="match status" value="2"/>
</dbReference>
<evidence type="ECO:0000256" key="8">
    <source>
        <dbReference type="ARBA" id="ARBA00022801"/>
    </source>
</evidence>
<gene>
    <name evidence="13" type="ORF">CUESP1_2460</name>
</gene>
<evidence type="ECO:0000256" key="3">
    <source>
        <dbReference type="ARBA" id="ARBA00005130"/>
    </source>
</evidence>
<keyword evidence="7" id="KW-0479">Metal-binding</keyword>
<dbReference type="Pfam" id="PF01546">
    <property type="entry name" value="Peptidase_M20"/>
    <property type="match status" value="1"/>
</dbReference>
<dbReference type="GO" id="GO:0009089">
    <property type="term" value="P:lysine biosynthetic process via diaminopimelate"/>
    <property type="evidence" value="ECO:0007669"/>
    <property type="project" value="UniProtKB-UniPathway"/>
</dbReference>
<dbReference type="RefSeq" id="WP_025641919.1">
    <property type="nucleotide sequence ID" value="NZ_LT669839.1"/>
</dbReference>
<evidence type="ECO:0000256" key="10">
    <source>
        <dbReference type="ARBA" id="ARBA00023285"/>
    </source>
</evidence>
<evidence type="ECO:0000256" key="1">
    <source>
        <dbReference type="ARBA" id="ARBA00001941"/>
    </source>
</evidence>
<dbReference type="InterPro" id="IPR050072">
    <property type="entry name" value="Peptidase_M20A"/>
</dbReference>
<feature type="domain" description="Peptidase M20 dimerisation" evidence="12">
    <location>
        <begin position="179"/>
        <end position="287"/>
    </location>
</feature>